<comment type="catalytic activity">
    <reaction evidence="7">
        <text>a D-aminoacyl-tRNA + H2O = a tRNA + a D-alpha-amino acid + H(+)</text>
        <dbReference type="Rhea" id="RHEA:13953"/>
        <dbReference type="Rhea" id="RHEA-COMP:10123"/>
        <dbReference type="Rhea" id="RHEA-COMP:10124"/>
        <dbReference type="ChEBI" id="CHEBI:15377"/>
        <dbReference type="ChEBI" id="CHEBI:15378"/>
        <dbReference type="ChEBI" id="CHEBI:59871"/>
        <dbReference type="ChEBI" id="CHEBI:78442"/>
        <dbReference type="ChEBI" id="CHEBI:79333"/>
        <dbReference type="EC" id="3.1.1.96"/>
    </reaction>
</comment>
<evidence type="ECO:0000256" key="7">
    <source>
        <dbReference type="ARBA" id="ARBA00048018"/>
    </source>
</evidence>
<reference evidence="8" key="2">
    <citation type="journal article" date="2023" name="Science">
        <title>Genomic signatures of disease resistance in endangered staghorn corals.</title>
        <authorList>
            <person name="Vollmer S.V."/>
            <person name="Selwyn J.D."/>
            <person name="Despard B.A."/>
            <person name="Roesel C.L."/>
        </authorList>
    </citation>
    <scope>NUCLEOTIDE SEQUENCE</scope>
    <source>
        <strain evidence="8">K2</strain>
    </source>
</reference>
<reference evidence="8" key="1">
    <citation type="journal article" date="2023" name="G3 (Bethesda)">
        <title>Whole genome assembly and annotation of the endangered Caribbean coral Acropora cervicornis.</title>
        <authorList>
            <person name="Selwyn J.D."/>
            <person name="Vollmer S.V."/>
        </authorList>
    </citation>
    <scope>NUCLEOTIDE SEQUENCE</scope>
    <source>
        <strain evidence="8">K2</strain>
    </source>
</reference>
<dbReference type="InterPro" id="IPR023509">
    <property type="entry name" value="DTD-like_sf"/>
</dbReference>
<dbReference type="AlphaFoldDB" id="A0AAD9R2X0"/>
<evidence type="ECO:0000313" key="9">
    <source>
        <dbReference type="Proteomes" id="UP001249851"/>
    </source>
</evidence>
<evidence type="ECO:0000256" key="6">
    <source>
        <dbReference type="ARBA" id="ARBA00047676"/>
    </source>
</evidence>
<dbReference type="GO" id="GO:0005737">
    <property type="term" value="C:cytoplasm"/>
    <property type="evidence" value="ECO:0007669"/>
    <property type="project" value="UniProtKB-SubCell"/>
</dbReference>
<dbReference type="EMBL" id="JARQWQ010000005">
    <property type="protein sequence ID" value="KAK2571810.1"/>
    <property type="molecule type" value="Genomic_DNA"/>
</dbReference>
<organism evidence="8 9">
    <name type="scientific">Acropora cervicornis</name>
    <name type="common">Staghorn coral</name>
    <dbReference type="NCBI Taxonomy" id="6130"/>
    <lineage>
        <taxon>Eukaryota</taxon>
        <taxon>Metazoa</taxon>
        <taxon>Cnidaria</taxon>
        <taxon>Anthozoa</taxon>
        <taxon>Hexacorallia</taxon>
        <taxon>Scleractinia</taxon>
        <taxon>Astrocoeniina</taxon>
        <taxon>Acroporidae</taxon>
        <taxon>Acropora</taxon>
    </lineage>
</organism>
<dbReference type="PANTHER" id="PTHR10472:SF1">
    <property type="entry name" value="D-AMINOACYL-TRNA DEACYLASE 2"/>
    <property type="match status" value="1"/>
</dbReference>
<dbReference type="SUPFAM" id="SSF69500">
    <property type="entry name" value="DTD-like"/>
    <property type="match status" value="1"/>
</dbReference>
<evidence type="ECO:0000256" key="4">
    <source>
        <dbReference type="ARBA" id="ARBA00022490"/>
    </source>
</evidence>
<dbReference type="InterPro" id="IPR003732">
    <property type="entry name" value="Daa-tRNA_deacyls_DTD"/>
</dbReference>
<keyword evidence="9" id="KW-1185">Reference proteome</keyword>
<proteinExistence type="predicted"/>
<comment type="caution">
    <text evidence="8">The sequence shown here is derived from an EMBL/GenBank/DDBJ whole genome shotgun (WGS) entry which is preliminary data.</text>
</comment>
<dbReference type="Gene3D" id="3.50.80.10">
    <property type="entry name" value="D-tyrosyl-tRNA(Tyr) deacylase"/>
    <property type="match status" value="2"/>
</dbReference>
<gene>
    <name evidence="8" type="ORF">P5673_003211</name>
</gene>
<dbReference type="PANTHER" id="PTHR10472">
    <property type="entry name" value="D-TYROSYL-TRNA TYR DEACYLASE"/>
    <property type="match status" value="1"/>
</dbReference>
<evidence type="ECO:0000256" key="2">
    <source>
        <dbReference type="ARBA" id="ARBA00011738"/>
    </source>
</evidence>
<dbReference type="Proteomes" id="UP001249851">
    <property type="component" value="Unassembled WGS sequence"/>
</dbReference>
<evidence type="ECO:0000313" key="8">
    <source>
        <dbReference type="EMBL" id="KAK2571810.1"/>
    </source>
</evidence>
<comment type="subcellular location">
    <subcellularLocation>
        <location evidence="1">Cytoplasm</location>
    </subcellularLocation>
</comment>
<sequence length="139" mass="15062">MASDGMNGSPSVRVIIQQCLSAELQVQPPSDGVEAQSVEVSEYLYGISRGIVIYVCFLKGSTLELVQKVVKSILNIKLSESVDKPGNVSILDLPGDVLIVPQDQVHCTSANKTVKHGTYGNRQVLSIQTNGPYTHIFDF</sequence>
<name>A0AAD9R2X0_ACRCE</name>
<keyword evidence="5" id="KW-0378">Hydrolase</keyword>
<dbReference type="Pfam" id="PF02580">
    <property type="entry name" value="Tyr_Deacylase"/>
    <property type="match status" value="1"/>
</dbReference>
<comment type="subunit">
    <text evidence="2">Homodimer.</text>
</comment>
<comment type="catalytic activity">
    <reaction evidence="6">
        <text>glycyl-tRNA(Ala) + H2O = tRNA(Ala) + glycine + H(+)</text>
        <dbReference type="Rhea" id="RHEA:53744"/>
        <dbReference type="Rhea" id="RHEA-COMP:9657"/>
        <dbReference type="Rhea" id="RHEA-COMP:13640"/>
        <dbReference type="ChEBI" id="CHEBI:15377"/>
        <dbReference type="ChEBI" id="CHEBI:15378"/>
        <dbReference type="ChEBI" id="CHEBI:57305"/>
        <dbReference type="ChEBI" id="CHEBI:78442"/>
        <dbReference type="ChEBI" id="CHEBI:78522"/>
        <dbReference type="EC" id="3.1.1.96"/>
    </reaction>
</comment>
<evidence type="ECO:0000256" key="3">
    <source>
        <dbReference type="ARBA" id="ARBA00013056"/>
    </source>
</evidence>
<dbReference type="EC" id="3.1.1.96" evidence="3"/>
<evidence type="ECO:0000256" key="1">
    <source>
        <dbReference type="ARBA" id="ARBA00004496"/>
    </source>
</evidence>
<accession>A0AAD9R2X0</accession>
<keyword evidence="4" id="KW-0963">Cytoplasm</keyword>
<protein>
    <recommendedName>
        <fullName evidence="3">D-aminoacyl-tRNA deacylase</fullName>
        <ecNumber evidence="3">3.1.1.96</ecNumber>
    </recommendedName>
</protein>
<dbReference type="GO" id="GO:0051500">
    <property type="term" value="F:D-tyrosyl-tRNA(Tyr) deacylase activity"/>
    <property type="evidence" value="ECO:0007669"/>
    <property type="project" value="TreeGrafter"/>
</dbReference>
<evidence type="ECO:0000256" key="5">
    <source>
        <dbReference type="ARBA" id="ARBA00022801"/>
    </source>
</evidence>